<dbReference type="InterPro" id="IPR004006">
    <property type="entry name" value="DhaK_dom"/>
</dbReference>
<dbReference type="PANTHER" id="PTHR28629:SF4">
    <property type="entry name" value="TRIOKINASE_FMN CYCLASE"/>
    <property type="match status" value="1"/>
</dbReference>
<protein>
    <submittedName>
        <fullName evidence="2">Dihydroxyacetone kinase subunit DhaK</fullName>
    </submittedName>
</protein>
<evidence type="ECO:0000259" key="1">
    <source>
        <dbReference type="PROSITE" id="PS51481"/>
    </source>
</evidence>
<dbReference type="AlphaFoldDB" id="A0ABD5ENC1"/>
<comment type="caution">
    <text evidence="2">The sequence shown here is derived from an EMBL/GenBank/DDBJ whole genome shotgun (WGS) entry which is preliminary data.</text>
</comment>
<dbReference type="PROSITE" id="PS51481">
    <property type="entry name" value="DHAK"/>
    <property type="match status" value="1"/>
</dbReference>
<dbReference type="Pfam" id="PF02733">
    <property type="entry name" value="Dak1"/>
    <property type="match status" value="1"/>
</dbReference>
<sequence length="332" mass="33591">MRRQIVNRPDQATLHALEGLALTHPHLIAHDPVAGLVTRARPARDKVGLVSGGGSGHEPLHAGFVGTGMLDVAVPGALFASPTALQVQAGTVAADSGRGVVQIVKNYTGDVLNFRIAGELAEDEAVLTEVVLVDDDLATDRGDADGPGRRGTAAVLAVEKICGAAAEAGADLAAVAGLGRRVAAGARTLGLALRAGTHPGAAEPAFVLPDGEIELGVGIHGERGTGRVPFADADGLVAQLVDPLVAALGLTRGSPVLVIVNGLGGASPLELSVAARAAHHRLADLGIAVARSLVGPYVTSLDMHGVSVTLLPADDDLLPLWDAPVRTPALTW</sequence>
<keyword evidence="2" id="KW-0808">Transferase</keyword>
<dbReference type="GO" id="GO:0016301">
    <property type="term" value="F:kinase activity"/>
    <property type="evidence" value="ECO:0007669"/>
    <property type="project" value="UniProtKB-KW"/>
</dbReference>
<feature type="domain" description="DhaK" evidence="1">
    <location>
        <begin position="8"/>
        <end position="330"/>
    </location>
</feature>
<keyword evidence="3" id="KW-1185">Reference proteome</keyword>
<dbReference type="EMBL" id="JAVRES010000003">
    <property type="protein sequence ID" value="MDT0435350.1"/>
    <property type="molecule type" value="Genomic_DNA"/>
</dbReference>
<dbReference type="Gene3D" id="3.40.50.10440">
    <property type="entry name" value="Dihydroxyacetone kinase, domain 1"/>
    <property type="match status" value="1"/>
</dbReference>
<dbReference type="InterPro" id="IPR050861">
    <property type="entry name" value="Dihydroxyacetone_Kinase"/>
</dbReference>
<name>A0ABD5ENC1_9ACTN</name>
<dbReference type="Proteomes" id="UP001183535">
    <property type="component" value="Unassembled WGS sequence"/>
</dbReference>
<dbReference type="FunFam" id="3.40.50.10440:FF:000001">
    <property type="entry name" value="Dihydroxyacetone kinase, DhaK subunit"/>
    <property type="match status" value="1"/>
</dbReference>
<organism evidence="2 3">
    <name type="scientific">Streptomyces doudnae</name>
    <dbReference type="NCBI Taxonomy" id="3075536"/>
    <lineage>
        <taxon>Bacteria</taxon>
        <taxon>Bacillati</taxon>
        <taxon>Actinomycetota</taxon>
        <taxon>Actinomycetes</taxon>
        <taxon>Kitasatosporales</taxon>
        <taxon>Streptomycetaceae</taxon>
        <taxon>Streptomyces</taxon>
    </lineage>
</organism>
<proteinExistence type="predicted"/>
<dbReference type="GO" id="GO:0016773">
    <property type="term" value="F:phosphotransferase activity, alcohol group as acceptor"/>
    <property type="evidence" value="ECO:0007669"/>
    <property type="project" value="UniProtKB-ARBA"/>
</dbReference>
<reference evidence="3" key="1">
    <citation type="submission" date="2023-07" db="EMBL/GenBank/DDBJ databases">
        <title>30 novel species of actinomycetes from the DSMZ collection.</title>
        <authorList>
            <person name="Nouioui I."/>
        </authorList>
    </citation>
    <scope>NUCLEOTIDE SEQUENCE [LARGE SCALE GENOMIC DNA]</scope>
    <source>
        <strain evidence="3">DSM 41981</strain>
    </source>
</reference>
<evidence type="ECO:0000313" key="2">
    <source>
        <dbReference type="EMBL" id="MDT0435350.1"/>
    </source>
</evidence>
<dbReference type="SUPFAM" id="SSF82549">
    <property type="entry name" value="DAK1/DegV-like"/>
    <property type="match status" value="1"/>
</dbReference>
<keyword evidence="2" id="KW-0418">Kinase</keyword>
<dbReference type="PANTHER" id="PTHR28629">
    <property type="entry name" value="TRIOKINASE/FMN CYCLASE"/>
    <property type="match status" value="1"/>
</dbReference>
<dbReference type="Gene3D" id="3.30.1180.20">
    <property type="entry name" value="Dihydroxyacetone kinase, domain 2"/>
    <property type="match status" value="1"/>
</dbReference>
<accession>A0ABD5ENC1</accession>
<gene>
    <name evidence="2" type="ORF">RM877_11735</name>
</gene>
<dbReference type="RefSeq" id="WP_311638578.1">
    <property type="nucleotide sequence ID" value="NZ_JAVRES010000003.1"/>
</dbReference>
<evidence type="ECO:0000313" key="3">
    <source>
        <dbReference type="Proteomes" id="UP001183535"/>
    </source>
</evidence>